<reference evidence="3 4" key="1">
    <citation type="submission" date="2018-11" db="EMBL/GenBank/DDBJ databases">
        <authorList>
            <consortium name="Pathogen Informatics"/>
        </authorList>
    </citation>
    <scope>NUCLEOTIDE SEQUENCE [LARGE SCALE GENOMIC DNA]</scope>
    <source>
        <strain>Denwood</strain>
        <strain evidence="4">Zambia</strain>
    </source>
</reference>
<evidence type="ECO:0000256" key="2">
    <source>
        <dbReference type="SAM" id="Phobius"/>
    </source>
</evidence>
<keyword evidence="4" id="KW-1185">Reference proteome</keyword>
<evidence type="ECO:0000256" key="1">
    <source>
        <dbReference type="SAM" id="MobiDB-lite"/>
    </source>
</evidence>
<name>A0A3P7YUN7_9TREM</name>
<keyword evidence="2" id="KW-0812">Transmembrane</keyword>
<protein>
    <submittedName>
        <fullName evidence="3">Uncharacterized protein</fullName>
    </submittedName>
</protein>
<evidence type="ECO:0000313" key="4">
    <source>
        <dbReference type="Proteomes" id="UP000269396"/>
    </source>
</evidence>
<keyword evidence="2" id="KW-0472">Membrane</keyword>
<gene>
    <name evidence="3" type="ORF">SMTD_LOCUS3081</name>
</gene>
<feature type="region of interest" description="Disordered" evidence="1">
    <location>
        <begin position="1"/>
        <end position="52"/>
    </location>
</feature>
<organism evidence="3 4">
    <name type="scientific">Schistosoma mattheei</name>
    <dbReference type="NCBI Taxonomy" id="31246"/>
    <lineage>
        <taxon>Eukaryota</taxon>
        <taxon>Metazoa</taxon>
        <taxon>Spiralia</taxon>
        <taxon>Lophotrochozoa</taxon>
        <taxon>Platyhelminthes</taxon>
        <taxon>Trematoda</taxon>
        <taxon>Digenea</taxon>
        <taxon>Strigeidida</taxon>
        <taxon>Schistosomatoidea</taxon>
        <taxon>Schistosomatidae</taxon>
        <taxon>Schistosoma</taxon>
    </lineage>
</organism>
<accession>A0A3P7YUN7</accession>
<keyword evidence="2" id="KW-1133">Transmembrane helix</keyword>
<dbReference type="AlphaFoldDB" id="A0A3P7YUN7"/>
<dbReference type="EMBL" id="UZAL01005035">
    <property type="protein sequence ID" value="VDO91730.1"/>
    <property type="molecule type" value="Genomic_DNA"/>
</dbReference>
<evidence type="ECO:0000313" key="3">
    <source>
        <dbReference type="EMBL" id="VDO91730.1"/>
    </source>
</evidence>
<feature type="compositionally biased region" description="Basic and acidic residues" evidence="1">
    <location>
        <begin position="21"/>
        <end position="43"/>
    </location>
</feature>
<dbReference type="Proteomes" id="UP000269396">
    <property type="component" value="Unassembled WGS sequence"/>
</dbReference>
<sequence length="142" mass="16545">MCFFLHTATPLTPTRHSSKNLGDDPEKRKQQQKLYDDEFKNGNREPMPLDPRKPITQFNYGILQHPDEYNYLAEAEKQKPTIDFASELSYDSSLYGKISQGSARKQPPIKHYDKYKDKSKLIIFAYIRITIIIITIILLILP</sequence>
<proteinExistence type="predicted"/>
<feature type="transmembrane region" description="Helical" evidence="2">
    <location>
        <begin position="121"/>
        <end position="141"/>
    </location>
</feature>